<evidence type="ECO:0000256" key="1">
    <source>
        <dbReference type="SAM" id="MobiDB-lite"/>
    </source>
</evidence>
<dbReference type="AlphaFoldDB" id="A0A9D5AWG0"/>
<dbReference type="Proteomes" id="UP001058974">
    <property type="component" value="Chromosome 4"/>
</dbReference>
<feature type="compositionally biased region" description="Basic and acidic residues" evidence="1">
    <location>
        <begin position="1"/>
        <end position="14"/>
    </location>
</feature>
<feature type="region of interest" description="Disordered" evidence="1">
    <location>
        <begin position="1"/>
        <end position="40"/>
    </location>
</feature>
<dbReference type="InterPro" id="IPR025476">
    <property type="entry name" value="Helitron_helicase-like"/>
</dbReference>
<sequence length="704" mass="82107">MSNEQRENNLSRRRENYRRRKEQEKQAQTSRPINSQSRVPFQNFTNMTFPRSHFQGTHDSEAGPSRITHVNDVALDRNYTSPNQRNNTSQSDTDDMDVDEALEDAVISYVNMDARENGALSRRPQESGHAFRAKHNIAQNFKNNMMMAKSRLSHPFTCRHCNARLFHHESRDTCCNGGKVSFSRVDAPIELQQLFLDGSVEGKHFRQHIRSYNHVLSFTSIGVHVDENILASGRGIYTFHAQGAFYHNIGGFYPNEGVRPHFLQLYIYDTDNELHNRMQENPQLHQNVVHKLQKMLHQFNPFVIRFKQLSILPNISECSLILKERPSNHHQYNLPTAEQVAGIIVGCDVDFMDYGRDINVIRCDGNLKKVQETKGYYDPLQYPVLFPFGTHGWDINTTKCNGRRVPCRAYYSYMLQIRPNDQSMLLNAGRLLQQYVVDNYVKIESGRLRWIKEHQSDIRSEFYQGLHDALHVGETNAENIGKRTILPSSFIGGRRDMTQRYEDGMAIVLNGGKPNIFLTMTCNPSWSEITSELFPFQTPQDCPDLLTRIFRSKFEKLKDGVINKGVLGKDRFVDNRWVVPYNPWLLLKYDCHINVEICSSIRSIKYLYKYVYKGPGRVAMEVHKGSYMDEVQQYVDARWICAPEALWKIFRFTIYRLYPSVERLHIHLLNRHQVRFYDHQQIADVLNNERNSKTMLTQFFALNL</sequence>
<feature type="compositionally biased region" description="Polar residues" evidence="1">
    <location>
        <begin position="26"/>
        <end position="40"/>
    </location>
</feature>
<organism evidence="3 4">
    <name type="scientific">Pisum sativum</name>
    <name type="common">Garden pea</name>
    <name type="synonym">Lathyrus oleraceus</name>
    <dbReference type="NCBI Taxonomy" id="3888"/>
    <lineage>
        <taxon>Eukaryota</taxon>
        <taxon>Viridiplantae</taxon>
        <taxon>Streptophyta</taxon>
        <taxon>Embryophyta</taxon>
        <taxon>Tracheophyta</taxon>
        <taxon>Spermatophyta</taxon>
        <taxon>Magnoliopsida</taxon>
        <taxon>eudicotyledons</taxon>
        <taxon>Gunneridae</taxon>
        <taxon>Pentapetalae</taxon>
        <taxon>rosids</taxon>
        <taxon>fabids</taxon>
        <taxon>Fabales</taxon>
        <taxon>Fabaceae</taxon>
        <taxon>Papilionoideae</taxon>
        <taxon>50 kb inversion clade</taxon>
        <taxon>NPAAA clade</taxon>
        <taxon>Hologalegina</taxon>
        <taxon>IRL clade</taxon>
        <taxon>Fabeae</taxon>
        <taxon>Lathyrus</taxon>
    </lineage>
</organism>
<keyword evidence="4" id="KW-1185">Reference proteome</keyword>
<feature type="region of interest" description="Disordered" evidence="1">
    <location>
        <begin position="47"/>
        <end position="66"/>
    </location>
</feature>
<gene>
    <name evidence="3" type="ORF">KIW84_045215</name>
</gene>
<dbReference type="Pfam" id="PF14214">
    <property type="entry name" value="Helitron_like_N"/>
    <property type="match status" value="1"/>
</dbReference>
<evidence type="ECO:0000259" key="2">
    <source>
        <dbReference type="Pfam" id="PF14214"/>
    </source>
</evidence>
<reference evidence="3 4" key="1">
    <citation type="journal article" date="2022" name="Nat. Genet.">
        <title>Improved pea reference genome and pan-genome highlight genomic features and evolutionary characteristics.</title>
        <authorList>
            <person name="Yang T."/>
            <person name="Liu R."/>
            <person name="Luo Y."/>
            <person name="Hu S."/>
            <person name="Wang D."/>
            <person name="Wang C."/>
            <person name="Pandey M.K."/>
            <person name="Ge S."/>
            <person name="Xu Q."/>
            <person name="Li N."/>
            <person name="Li G."/>
            <person name="Huang Y."/>
            <person name="Saxena R.K."/>
            <person name="Ji Y."/>
            <person name="Li M."/>
            <person name="Yan X."/>
            <person name="He Y."/>
            <person name="Liu Y."/>
            <person name="Wang X."/>
            <person name="Xiang C."/>
            <person name="Varshney R.K."/>
            <person name="Ding H."/>
            <person name="Gao S."/>
            <person name="Zong X."/>
        </authorList>
    </citation>
    <scope>NUCLEOTIDE SEQUENCE [LARGE SCALE GENOMIC DNA]</scope>
    <source>
        <strain evidence="3 4">cv. Zhongwan 6</strain>
    </source>
</reference>
<name>A0A9D5AWG0_PEA</name>
<evidence type="ECO:0000313" key="4">
    <source>
        <dbReference type="Proteomes" id="UP001058974"/>
    </source>
</evidence>
<dbReference type="PANTHER" id="PTHR45786">
    <property type="entry name" value="DNA BINDING PROTEIN-LIKE"/>
    <property type="match status" value="1"/>
</dbReference>
<feature type="domain" description="Helitron helicase-like" evidence="2">
    <location>
        <begin position="410"/>
        <end position="569"/>
    </location>
</feature>
<comment type="caution">
    <text evidence="3">The sequence shown here is derived from an EMBL/GenBank/DDBJ whole genome shotgun (WGS) entry which is preliminary data.</text>
</comment>
<proteinExistence type="predicted"/>
<evidence type="ECO:0000313" key="3">
    <source>
        <dbReference type="EMBL" id="KAI5421701.1"/>
    </source>
</evidence>
<dbReference type="Gramene" id="Psat04G0521500-T1">
    <property type="protein sequence ID" value="KAI5421701.1"/>
    <property type="gene ID" value="KIW84_045215"/>
</dbReference>
<protein>
    <recommendedName>
        <fullName evidence="2">Helitron helicase-like domain-containing protein</fullName>
    </recommendedName>
</protein>
<feature type="region of interest" description="Disordered" evidence="1">
    <location>
        <begin position="76"/>
        <end position="95"/>
    </location>
</feature>
<accession>A0A9D5AWG0</accession>
<dbReference type="PANTHER" id="PTHR45786:SF80">
    <property type="entry name" value="HELITRON HELICASE-LIKE DOMAIN-CONTAINING PROTEIN"/>
    <property type="match status" value="1"/>
</dbReference>
<feature type="compositionally biased region" description="Polar residues" evidence="1">
    <location>
        <begin position="78"/>
        <end position="91"/>
    </location>
</feature>
<dbReference type="EMBL" id="JAMSHJ010000004">
    <property type="protein sequence ID" value="KAI5421701.1"/>
    <property type="molecule type" value="Genomic_DNA"/>
</dbReference>